<dbReference type="InterPro" id="IPR037914">
    <property type="entry name" value="SpoVT-AbrB_sf"/>
</dbReference>
<protein>
    <submittedName>
        <fullName evidence="3">Putative AbrB family transcriptional regulator</fullName>
    </submittedName>
</protein>
<dbReference type="PROSITE" id="PS51740">
    <property type="entry name" value="SPOVT_ABRB"/>
    <property type="match status" value="1"/>
</dbReference>
<dbReference type="SMART" id="SM00966">
    <property type="entry name" value="SpoVT_AbrB"/>
    <property type="match status" value="1"/>
</dbReference>
<organism evidence="3 4">
    <name type="scientific">Gordonia aichiensis NBRC 108223</name>
    <dbReference type="NCBI Taxonomy" id="1220583"/>
    <lineage>
        <taxon>Bacteria</taxon>
        <taxon>Bacillati</taxon>
        <taxon>Actinomycetota</taxon>
        <taxon>Actinomycetes</taxon>
        <taxon>Mycobacteriales</taxon>
        <taxon>Gordoniaceae</taxon>
        <taxon>Gordonia</taxon>
    </lineage>
</organism>
<feature type="domain" description="SpoVT-AbrB" evidence="2">
    <location>
        <begin position="1"/>
        <end position="43"/>
    </location>
</feature>
<evidence type="ECO:0000256" key="1">
    <source>
        <dbReference type="PROSITE-ProRule" id="PRU01076"/>
    </source>
</evidence>
<dbReference type="Pfam" id="PF04014">
    <property type="entry name" value="MazE_antitoxin"/>
    <property type="match status" value="1"/>
</dbReference>
<dbReference type="Gene3D" id="2.10.260.10">
    <property type="match status" value="1"/>
</dbReference>
<keyword evidence="4" id="KW-1185">Reference proteome</keyword>
<dbReference type="InterPro" id="IPR007159">
    <property type="entry name" value="SpoVT-AbrB_dom"/>
</dbReference>
<accession>L7KKU2</accession>
<dbReference type="AlphaFoldDB" id="L7KKU2"/>
<reference evidence="3 4" key="1">
    <citation type="submission" date="2012-12" db="EMBL/GenBank/DDBJ databases">
        <title>Whole genome shotgun sequence of Gordonia aichiensis NBRC 108223.</title>
        <authorList>
            <person name="Isaki-Nakamura S."/>
            <person name="Hosoyama A."/>
            <person name="Tsuchikane K."/>
            <person name="Ando Y."/>
            <person name="Baba S."/>
            <person name="Ohji S."/>
            <person name="Hamada M."/>
            <person name="Tamura T."/>
            <person name="Yamazoe A."/>
            <person name="Yamazaki S."/>
            <person name="Fujita N."/>
        </authorList>
    </citation>
    <scope>NUCLEOTIDE SEQUENCE [LARGE SCALE GENOMIC DNA]</scope>
    <source>
        <strain evidence="3 4">NBRC 108223</strain>
    </source>
</reference>
<dbReference type="STRING" id="1220583.GOACH_10_00740"/>
<name>L7KKU2_9ACTN</name>
<dbReference type="GO" id="GO:0003677">
    <property type="term" value="F:DNA binding"/>
    <property type="evidence" value="ECO:0007669"/>
    <property type="project" value="UniProtKB-UniRule"/>
</dbReference>
<evidence type="ECO:0000259" key="2">
    <source>
        <dbReference type="PROSITE" id="PS51740"/>
    </source>
</evidence>
<evidence type="ECO:0000313" key="4">
    <source>
        <dbReference type="Proteomes" id="UP000010988"/>
    </source>
</evidence>
<comment type="caution">
    <text evidence="3">The sequence shown here is derived from an EMBL/GenBank/DDBJ whole genome shotgun (WGS) entry which is preliminary data.</text>
</comment>
<gene>
    <name evidence="3" type="ORF">GOACH_10_00740</name>
</gene>
<dbReference type="SUPFAM" id="SSF89447">
    <property type="entry name" value="AbrB/MazE/MraZ-like"/>
    <property type="match status" value="1"/>
</dbReference>
<sequence length="77" mass="8334">MVLGKQGRLVVPADLRSELDLREGDVLSVQRVGDRLVIERPADALRSLRGALAARSRGRSLVEALLAERLAEVESGT</sequence>
<evidence type="ECO:0000313" key="3">
    <source>
        <dbReference type="EMBL" id="GAC49106.1"/>
    </source>
</evidence>
<dbReference type="eggNOG" id="COG2002">
    <property type="taxonomic scope" value="Bacteria"/>
</dbReference>
<keyword evidence="1" id="KW-0238">DNA-binding</keyword>
<dbReference type="Proteomes" id="UP000010988">
    <property type="component" value="Unassembled WGS sequence"/>
</dbReference>
<dbReference type="EMBL" id="BANR01000010">
    <property type="protein sequence ID" value="GAC49106.1"/>
    <property type="molecule type" value="Genomic_DNA"/>
</dbReference>
<dbReference type="NCBIfam" id="TIGR01439">
    <property type="entry name" value="lp_hng_hel_AbrB"/>
    <property type="match status" value="1"/>
</dbReference>
<proteinExistence type="predicted"/>